<dbReference type="Proteomes" id="UP000887561">
    <property type="component" value="Unplaced"/>
</dbReference>
<sequence length="116" mass="13287">SGTGVSNKQFPPSFNLFSPNQRYHYFMYLSSQANLFPLFDDEKTKSSLIWEERNLFYGDWESGSQFDGSHIKSLSFPTPDVLKKNGSIYLHVFLVKDGLSHFSGDSNYVGKEARIF</sequence>
<keyword evidence="4" id="KW-1133">Transmembrane helix</keyword>
<dbReference type="Pfam" id="PF05602">
    <property type="entry name" value="CLPTM1"/>
    <property type="match status" value="1"/>
</dbReference>
<organism evidence="6 7">
    <name type="scientific">Meloidogyne javanica</name>
    <name type="common">Root-knot nematode worm</name>
    <dbReference type="NCBI Taxonomy" id="6303"/>
    <lineage>
        <taxon>Eukaryota</taxon>
        <taxon>Metazoa</taxon>
        <taxon>Ecdysozoa</taxon>
        <taxon>Nematoda</taxon>
        <taxon>Chromadorea</taxon>
        <taxon>Rhabditida</taxon>
        <taxon>Tylenchina</taxon>
        <taxon>Tylenchomorpha</taxon>
        <taxon>Tylenchoidea</taxon>
        <taxon>Meloidogynidae</taxon>
        <taxon>Meloidogyninae</taxon>
        <taxon>Meloidogyne</taxon>
        <taxon>Meloidogyne incognita group</taxon>
    </lineage>
</organism>
<accession>A0A915MT35</accession>
<dbReference type="GO" id="GO:0012505">
    <property type="term" value="C:endomembrane system"/>
    <property type="evidence" value="ECO:0007669"/>
    <property type="project" value="TreeGrafter"/>
</dbReference>
<dbReference type="GO" id="GO:0016020">
    <property type="term" value="C:membrane"/>
    <property type="evidence" value="ECO:0007669"/>
    <property type="project" value="UniProtKB-SubCell"/>
</dbReference>
<evidence type="ECO:0000313" key="7">
    <source>
        <dbReference type="WBParaSite" id="scaffold52286_cov326.g25376"/>
    </source>
</evidence>
<dbReference type="PANTHER" id="PTHR21347:SF14">
    <property type="entry name" value="LIPID SCRAMBLASE CLPTM1-RELATED"/>
    <property type="match status" value="1"/>
</dbReference>
<evidence type="ECO:0000313" key="6">
    <source>
        <dbReference type="Proteomes" id="UP000887561"/>
    </source>
</evidence>
<evidence type="ECO:0000256" key="1">
    <source>
        <dbReference type="ARBA" id="ARBA00004141"/>
    </source>
</evidence>
<keyword evidence="3" id="KW-0812">Transmembrane</keyword>
<dbReference type="WBParaSite" id="scaffold52286_cov326.g25376">
    <property type="protein sequence ID" value="scaffold52286_cov326.g25376"/>
    <property type="gene ID" value="scaffold52286_cov326.g25376"/>
</dbReference>
<comment type="similarity">
    <text evidence="2">Belongs to the CLPTM1 family.</text>
</comment>
<name>A0A915MT35_MELJA</name>
<keyword evidence="5" id="KW-0472">Membrane</keyword>
<evidence type="ECO:0000256" key="2">
    <source>
        <dbReference type="ARBA" id="ARBA00009310"/>
    </source>
</evidence>
<comment type="subcellular location">
    <subcellularLocation>
        <location evidence="1">Membrane</location>
        <topology evidence="1">Multi-pass membrane protein</topology>
    </subcellularLocation>
</comment>
<dbReference type="AlphaFoldDB" id="A0A915MT35"/>
<evidence type="ECO:0000256" key="3">
    <source>
        <dbReference type="ARBA" id="ARBA00022692"/>
    </source>
</evidence>
<dbReference type="PANTHER" id="PTHR21347">
    <property type="entry name" value="CLEFT LIP AND PALATE ASSOCIATED TRANSMEMBRANE PROTEIN-RELATED"/>
    <property type="match status" value="1"/>
</dbReference>
<evidence type="ECO:0000256" key="4">
    <source>
        <dbReference type="ARBA" id="ARBA00022989"/>
    </source>
</evidence>
<reference evidence="7" key="1">
    <citation type="submission" date="2022-11" db="UniProtKB">
        <authorList>
            <consortium name="WormBaseParasite"/>
        </authorList>
    </citation>
    <scope>IDENTIFICATION</scope>
</reference>
<proteinExistence type="inferred from homology"/>
<keyword evidence="6" id="KW-1185">Reference proteome</keyword>
<evidence type="ECO:0000256" key="5">
    <source>
        <dbReference type="ARBA" id="ARBA00023136"/>
    </source>
</evidence>
<dbReference type="InterPro" id="IPR008429">
    <property type="entry name" value="CLPTM1"/>
</dbReference>
<protein>
    <submittedName>
        <fullName evidence="7">Uncharacterized protein</fullName>
    </submittedName>
</protein>